<dbReference type="AlphaFoldDB" id="A0A6J6D039"/>
<dbReference type="PANTHER" id="PTHR12213:SF0">
    <property type="entry name" value="CORRINOID ADENOSYLTRANSFERASE MMAB"/>
    <property type="match status" value="1"/>
</dbReference>
<feature type="domain" description="Cobalamin adenosyltransferase-like" evidence="6">
    <location>
        <begin position="7"/>
        <end position="187"/>
    </location>
</feature>
<dbReference type="GO" id="GO:0005737">
    <property type="term" value="C:cytoplasm"/>
    <property type="evidence" value="ECO:0007669"/>
    <property type="project" value="UniProtKB-SubCell"/>
</dbReference>
<name>A0A6J6D039_9ZZZZ</name>
<dbReference type="InterPro" id="IPR029499">
    <property type="entry name" value="PduO-typ"/>
</dbReference>
<dbReference type="NCBIfam" id="TIGR00636">
    <property type="entry name" value="PduO_Nterm"/>
    <property type="match status" value="1"/>
</dbReference>
<protein>
    <submittedName>
        <fullName evidence="7">Unannotated protein</fullName>
    </submittedName>
</protein>
<dbReference type="SUPFAM" id="SSF89028">
    <property type="entry name" value="Cobalamin adenosyltransferase-like"/>
    <property type="match status" value="1"/>
</dbReference>
<dbReference type="Pfam" id="PF01923">
    <property type="entry name" value="Cob_adeno_trans"/>
    <property type="match status" value="1"/>
</dbReference>
<dbReference type="PANTHER" id="PTHR12213">
    <property type="entry name" value="CORRINOID ADENOSYLTRANSFERASE"/>
    <property type="match status" value="1"/>
</dbReference>
<evidence type="ECO:0000256" key="1">
    <source>
        <dbReference type="ARBA" id="ARBA00004496"/>
    </source>
</evidence>
<dbReference type="GO" id="GO:0008817">
    <property type="term" value="F:corrinoid adenosyltransferase activity"/>
    <property type="evidence" value="ECO:0007669"/>
    <property type="project" value="TreeGrafter"/>
</dbReference>
<dbReference type="GO" id="GO:0005524">
    <property type="term" value="F:ATP binding"/>
    <property type="evidence" value="ECO:0007669"/>
    <property type="project" value="UniProtKB-KW"/>
</dbReference>
<evidence type="ECO:0000256" key="4">
    <source>
        <dbReference type="ARBA" id="ARBA00022741"/>
    </source>
</evidence>
<keyword evidence="4" id="KW-0547">Nucleotide-binding</keyword>
<keyword evidence="2" id="KW-0963">Cytoplasm</keyword>
<evidence type="ECO:0000313" key="7">
    <source>
        <dbReference type="EMBL" id="CAB4555763.1"/>
    </source>
</evidence>
<evidence type="ECO:0000256" key="5">
    <source>
        <dbReference type="ARBA" id="ARBA00022840"/>
    </source>
</evidence>
<gene>
    <name evidence="7" type="ORF">UFOPK1581_00462</name>
</gene>
<dbReference type="FunFam" id="1.20.1200.10:FF:000003">
    <property type="entry name" value="ATP:cob(I)alamin adenosyltransferase"/>
    <property type="match status" value="1"/>
</dbReference>
<sequence>MVKLTKIYTRTGDEGLTGLSDFSRTRKTDPRIEAYADVDEANSAIGVAVALAHGEFDDETLALLSQIQNDLFDLGADLSNPLNEHYEYEPLRVDAIWIDALEEAIDKYNKQLDKLDSFILPGGSGLAAGLHLARTVVRRAERATWHAIEKYGTDPAKKGHNNGGVSVLAAKYLNRLSDLLFVLARFANIKHGGDVKWVPASNRRERPATVRVDSED</sequence>
<organism evidence="7">
    <name type="scientific">freshwater metagenome</name>
    <dbReference type="NCBI Taxonomy" id="449393"/>
    <lineage>
        <taxon>unclassified sequences</taxon>
        <taxon>metagenomes</taxon>
        <taxon>ecological metagenomes</taxon>
    </lineage>
</organism>
<dbReference type="Gene3D" id="1.20.1200.10">
    <property type="entry name" value="Cobalamin adenosyltransferase-like"/>
    <property type="match status" value="1"/>
</dbReference>
<proteinExistence type="predicted"/>
<reference evidence="7" key="1">
    <citation type="submission" date="2020-05" db="EMBL/GenBank/DDBJ databases">
        <authorList>
            <person name="Chiriac C."/>
            <person name="Salcher M."/>
            <person name="Ghai R."/>
            <person name="Kavagutti S V."/>
        </authorList>
    </citation>
    <scope>NUCLEOTIDE SEQUENCE</scope>
</reference>
<accession>A0A6J6D039</accession>
<comment type="subcellular location">
    <subcellularLocation>
        <location evidence="1">Cytoplasm</location>
    </subcellularLocation>
</comment>
<dbReference type="InterPro" id="IPR036451">
    <property type="entry name" value="CblAdoTrfase-like_sf"/>
</dbReference>
<evidence type="ECO:0000256" key="3">
    <source>
        <dbReference type="ARBA" id="ARBA00022679"/>
    </source>
</evidence>
<keyword evidence="3" id="KW-0808">Transferase</keyword>
<evidence type="ECO:0000259" key="6">
    <source>
        <dbReference type="Pfam" id="PF01923"/>
    </source>
</evidence>
<evidence type="ECO:0000256" key="2">
    <source>
        <dbReference type="ARBA" id="ARBA00022490"/>
    </source>
</evidence>
<dbReference type="EMBL" id="CAEZTB010000061">
    <property type="protein sequence ID" value="CAB4555763.1"/>
    <property type="molecule type" value="Genomic_DNA"/>
</dbReference>
<keyword evidence="5" id="KW-0067">ATP-binding</keyword>
<dbReference type="InterPro" id="IPR016030">
    <property type="entry name" value="CblAdoTrfase-like"/>
</dbReference>